<reference evidence="2 4" key="2">
    <citation type="submission" date="2023-12" db="EMBL/GenBank/DDBJ databases">
        <title>Characterization of antibiotic resistance in Aeromonas spp. in hospital effluent.</title>
        <authorList>
            <person name="Negoseki B.R.S."/>
            <person name="Krul D."/>
            <person name="Siqueira A.C."/>
            <person name="Almeida M."/>
            <person name="Mesa D."/>
            <person name="Conte D."/>
            <person name="Dalla-Costa L.M."/>
        </authorList>
    </citation>
    <scope>NUCLEOTIDE SEQUENCE [LARGE SCALE GENOMIC DNA]</scope>
    <source>
        <strain evidence="2 4">36v</strain>
    </source>
</reference>
<evidence type="ECO:0000313" key="2">
    <source>
        <dbReference type="EMBL" id="MEA9434688.1"/>
    </source>
</evidence>
<accession>A0A7U0LDU1</accession>
<dbReference type="AlphaFoldDB" id="A0A7U0LDU1"/>
<keyword evidence="3" id="KW-0614">Plasmid</keyword>
<organism evidence="3">
    <name type="scientific">Aeromonas caviae</name>
    <name type="common">Aeromonas punctata</name>
    <dbReference type="NCBI Taxonomy" id="648"/>
    <lineage>
        <taxon>Bacteria</taxon>
        <taxon>Pseudomonadati</taxon>
        <taxon>Pseudomonadota</taxon>
        <taxon>Gammaproteobacteria</taxon>
        <taxon>Aeromonadales</taxon>
        <taxon>Aeromonadaceae</taxon>
        <taxon>Aeromonas</taxon>
    </lineage>
</organism>
<keyword evidence="4" id="KW-1185">Reference proteome</keyword>
<name>A0A7U0LDU1_AERCA</name>
<evidence type="ECO:0000256" key="1">
    <source>
        <dbReference type="SAM" id="MobiDB-lite"/>
    </source>
</evidence>
<gene>
    <name evidence="3" type="ORF">JC965_26890</name>
    <name evidence="2" type="ORF">VCX44_02380</name>
</gene>
<feature type="region of interest" description="Disordered" evidence="1">
    <location>
        <begin position="1"/>
        <end position="77"/>
    </location>
</feature>
<dbReference type="EMBL" id="JAYGOJ010000006">
    <property type="protein sequence ID" value="MEA9434688.1"/>
    <property type="molecule type" value="Genomic_DNA"/>
</dbReference>
<evidence type="ECO:0000313" key="4">
    <source>
        <dbReference type="Proteomes" id="UP001304847"/>
    </source>
</evidence>
<protein>
    <submittedName>
        <fullName evidence="3">Uncharacterized protein</fullName>
    </submittedName>
</protein>
<feature type="compositionally biased region" description="Low complexity" evidence="1">
    <location>
        <begin position="26"/>
        <end position="42"/>
    </location>
</feature>
<proteinExistence type="predicted"/>
<dbReference type="RefSeq" id="WP_202155004.1">
    <property type="nucleotide sequence ID" value="NZ_JAYGOJ010000006.1"/>
</dbReference>
<dbReference type="Proteomes" id="UP001304847">
    <property type="component" value="Unassembled WGS sequence"/>
</dbReference>
<geneLocation type="plasmid" evidence="3">
    <name>p1</name>
</geneLocation>
<evidence type="ECO:0000313" key="3">
    <source>
        <dbReference type="EMBL" id="QQX12752.1"/>
    </source>
</evidence>
<dbReference type="EMBL" id="CP068231">
    <property type="protein sequence ID" value="QQX12752.1"/>
    <property type="molecule type" value="Genomic_DNA"/>
</dbReference>
<reference evidence="3" key="1">
    <citation type="submission" date="2021-01" db="EMBL/GenBank/DDBJ databases">
        <title>GES Beta-lactamases isolated from hospital effluents in Brazil.</title>
        <authorList>
            <person name="Conte D."/>
            <person name="Mesa D."/>
            <person name="Palmeiro J.K."/>
            <person name="Dalla-Costa L.M."/>
        </authorList>
    </citation>
    <scope>NUCLEOTIDE SEQUENCE [LARGE SCALE GENOMIC DNA]</scope>
    <source>
        <strain evidence="3">Aero21</strain>
        <plasmid evidence="3">p1</plasmid>
    </source>
</reference>
<sequence length="244" mass="27486">MYRNHHNHTRPVATESTAAPARNETQQNYQGYDQYEQYEQYDPAPHYETQPPANAPRQGNAQRPASRSEPEGGKSPLLDKYPEYFSLKVHGSRAALNFCPDVTRKNFLTVSLEGAEMLNPATRVYNWQQKTRIQFTRGEYLEVVAVLLGMGNNPTVKFDNHGPQGGAKKGFQVTHQGKSVFCSVFEQNKPPKAVPIPLMEALQIAHMMLSIYVENYPGMSTDSVMTSLSTAIRRRDAVNTQTQH</sequence>